<protein>
    <recommendedName>
        <fullName evidence="8">Protein nucleotidyltransferase YdiU</fullName>
        <ecNumber evidence="8">2.7.7.-</ecNumber>
    </recommendedName>
    <alternativeName>
        <fullName evidence="8">Protein adenylyltransferase YdiU</fullName>
        <ecNumber evidence="8">2.7.7.108</ecNumber>
    </alternativeName>
    <alternativeName>
        <fullName evidence="8">Protein uridylyltransferase YdiU</fullName>
        <ecNumber evidence="8">2.7.7.-</ecNumber>
    </alternativeName>
</protein>
<dbReference type="EC" id="2.7.7.-" evidence="8"/>
<comment type="catalytic activity">
    <reaction evidence="8">
        <text>L-threonyl-[protein] + ATP = 3-O-(5'-adenylyl)-L-threonyl-[protein] + diphosphate</text>
        <dbReference type="Rhea" id="RHEA:54292"/>
        <dbReference type="Rhea" id="RHEA-COMP:11060"/>
        <dbReference type="Rhea" id="RHEA-COMP:13847"/>
        <dbReference type="ChEBI" id="CHEBI:30013"/>
        <dbReference type="ChEBI" id="CHEBI:30616"/>
        <dbReference type="ChEBI" id="CHEBI:33019"/>
        <dbReference type="ChEBI" id="CHEBI:138113"/>
        <dbReference type="EC" id="2.7.7.108"/>
    </reaction>
</comment>
<evidence type="ECO:0000256" key="2">
    <source>
        <dbReference type="ARBA" id="ARBA00022679"/>
    </source>
</evidence>
<feature type="binding site" evidence="8">
    <location>
        <position position="94"/>
    </location>
    <ligand>
        <name>ATP</name>
        <dbReference type="ChEBI" id="CHEBI:30616"/>
    </ligand>
</feature>
<evidence type="ECO:0000256" key="8">
    <source>
        <dbReference type="HAMAP-Rule" id="MF_00692"/>
    </source>
</evidence>
<feature type="binding site" evidence="8">
    <location>
        <position position="127"/>
    </location>
    <ligand>
        <name>ATP</name>
        <dbReference type="ChEBI" id="CHEBI:30616"/>
    </ligand>
</feature>
<dbReference type="NCBIfam" id="NF000658">
    <property type="entry name" value="PRK00029.1"/>
    <property type="match status" value="1"/>
</dbReference>
<sequence>MSEQRKRAGWNLDNSYASLPPIFYTIIEPNPVRSPKLAILNESLVAELGLDANLMKSEQSLQILAGNKAPKGSEPLAQAYAGHQFGNFTMLGDGRALLYGEQITPNGVRLDIQLKGSGRTPYSRGGDGRAGLGPMLREYIISEAMHGLGIPTTRSLSVVTTGEAIVRETKQPGAVMARIASSHIRVGTFQFAANMGEYEDLQALADYTINRHYPELKDKENKYLLLLEEVVKRQATLISQWQLVGFIHGVMNTDNMSISGETIDYGPCAFMDTYDMKTVFSSIDTQGRYAYGNQPGIGGWNLARLAESLLPLLHEEQEEAIRQAQEVLSAYPEYFQANYLNGMRVKLGLFNKKEEDLSLIHELLELIEKYNADYTNTFRALTMEKLEENELFKSDKFAQWQTKWSERLEKQQESKHESIELMKQHNPTIIPRNHRVEEALDAAVEKGDYHVMEKLLAALKNPYDYSADNLEYTELPPKTSGGYQTYCGT</sequence>
<evidence type="ECO:0000256" key="6">
    <source>
        <dbReference type="ARBA" id="ARBA00022840"/>
    </source>
</evidence>
<evidence type="ECO:0000313" key="10">
    <source>
        <dbReference type="Proteomes" id="UP000640786"/>
    </source>
</evidence>
<evidence type="ECO:0000256" key="5">
    <source>
        <dbReference type="ARBA" id="ARBA00022741"/>
    </source>
</evidence>
<comment type="catalytic activity">
    <reaction evidence="8">
        <text>L-histidyl-[protein] + UTP = N(tele)-(5'-uridylyl)-L-histidyl-[protein] + diphosphate</text>
        <dbReference type="Rhea" id="RHEA:83891"/>
        <dbReference type="Rhea" id="RHEA-COMP:9745"/>
        <dbReference type="Rhea" id="RHEA-COMP:20239"/>
        <dbReference type="ChEBI" id="CHEBI:29979"/>
        <dbReference type="ChEBI" id="CHEBI:33019"/>
        <dbReference type="ChEBI" id="CHEBI:46398"/>
        <dbReference type="ChEBI" id="CHEBI:233474"/>
    </reaction>
</comment>
<proteinExistence type="inferred from homology"/>
<reference evidence="9 10" key="1">
    <citation type="submission" date="2020-08" db="EMBL/GenBank/DDBJ databases">
        <title>A Genomic Blueprint of the Chicken Gut Microbiome.</title>
        <authorList>
            <person name="Gilroy R."/>
            <person name="Ravi A."/>
            <person name="Getino M."/>
            <person name="Pursley I."/>
            <person name="Horton D.L."/>
            <person name="Alikhan N.-F."/>
            <person name="Baker D."/>
            <person name="Gharbi K."/>
            <person name="Hall N."/>
            <person name="Watson M."/>
            <person name="Adriaenssens E.M."/>
            <person name="Foster-Nyarko E."/>
            <person name="Jarju S."/>
            <person name="Secka A."/>
            <person name="Antonio M."/>
            <person name="Oren A."/>
            <person name="Chaudhuri R."/>
            <person name="La Ragione R.M."/>
            <person name="Hildebrand F."/>
            <person name="Pallen M.J."/>
        </authorList>
    </citation>
    <scope>NUCLEOTIDE SEQUENCE [LARGE SCALE GENOMIC DNA]</scope>
    <source>
        <strain evidence="9 10">Sa2BUA9</strain>
    </source>
</reference>
<keyword evidence="8" id="KW-0464">Manganese</keyword>
<evidence type="ECO:0000256" key="4">
    <source>
        <dbReference type="ARBA" id="ARBA00022723"/>
    </source>
</evidence>
<feature type="active site" description="Proton acceptor" evidence="8">
    <location>
        <position position="254"/>
    </location>
</feature>
<comment type="catalytic activity">
    <reaction evidence="8">
        <text>L-seryl-[protein] + ATP = 3-O-(5'-adenylyl)-L-seryl-[protein] + diphosphate</text>
        <dbReference type="Rhea" id="RHEA:58120"/>
        <dbReference type="Rhea" id="RHEA-COMP:9863"/>
        <dbReference type="Rhea" id="RHEA-COMP:15073"/>
        <dbReference type="ChEBI" id="CHEBI:29999"/>
        <dbReference type="ChEBI" id="CHEBI:30616"/>
        <dbReference type="ChEBI" id="CHEBI:33019"/>
        <dbReference type="ChEBI" id="CHEBI:142516"/>
        <dbReference type="EC" id="2.7.7.108"/>
    </reaction>
</comment>
<evidence type="ECO:0000256" key="3">
    <source>
        <dbReference type="ARBA" id="ARBA00022695"/>
    </source>
</evidence>
<feature type="binding site" evidence="8">
    <location>
        <position position="128"/>
    </location>
    <ligand>
        <name>ATP</name>
        <dbReference type="ChEBI" id="CHEBI:30616"/>
    </ligand>
</feature>
<keyword evidence="7 8" id="KW-0460">Magnesium</keyword>
<gene>
    <name evidence="8" type="primary">ydiU</name>
    <name evidence="8" type="synonym">selO</name>
    <name evidence="9" type="ORF">H9650_00640</name>
</gene>
<evidence type="ECO:0000256" key="1">
    <source>
        <dbReference type="ARBA" id="ARBA00009747"/>
    </source>
</evidence>
<comment type="catalytic activity">
    <reaction evidence="8">
        <text>L-tyrosyl-[protein] + ATP = O-(5'-adenylyl)-L-tyrosyl-[protein] + diphosphate</text>
        <dbReference type="Rhea" id="RHEA:54288"/>
        <dbReference type="Rhea" id="RHEA-COMP:10136"/>
        <dbReference type="Rhea" id="RHEA-COMP:13846"/>
        <dbReference type="ChEBI" id="CHEBI:30616"/>
        <dbReference type="ChEBI" id="CHEBI:33019"/>
        <dbReference type="ChEBI" id="CHEBI:46858"/>
        <dbReference type="ChEBI" id="CHEBI:83624"/>
        <dbReference type="EC" id="2.7.7.108"/>
    </reaction>
</comment>
<comment type="caution">
    <text evidence="9">The sequence shown here is derived from an EMBL/GenBank/DDBJ whole genome shotgun (WGS) entry which is preliminary data.</text>
</comment>
<keyword evidence="6 8" id="KW-0067">ATP-binding</keyword>
<evidence type="ECO:0000256" key="7">
    <source>
        <dbReference type="ARBA" id="ARBA00022842"/>
    </source>
</evidence>
<feature type="binding site" evidence="8">
    <location>
        <position position="92"/>
    </location>
    <ligand>
        <name>ATP</name>
        <dbReference type="ChEBI" id="CHEBI:30616"/>
    </ligand>
</feature>
<feature type="binding site" evidence="8">
    <location>
        <position position="115"/>
    </location>
    <ligand>
        <name>ATP</name>
        <dbReference type="ChEBI" id="CHEBI:30616"/>
    </ligand>
</feature>
<comment type="cofactor">
    <cofactor evidence="8">
        <name>Mg(2+)</name>
        <dbReference type="ChEBI" id="CHEBI:18420"/>
    </cofactor>
    <cofactor evidence="8">
        <name>Mn(2+)</name>
        <dbReference type="ChEBI" id="CHEBI:29035"/>
    </cofactor>
</comment>
<dbReference type="PANTHER" id="PTHR32057">
    <property type="entry name" value="PROTEIN ADENYLYLTRANSFERASE SELO, MITOCHONDRIAL"/>
    <property type="match status" value="1"/>
</dbReference>
<dbReference type="Pfam" id="PF02696">
    <property type="entry name" value="SelO"/>
    <property type="match status" value="1"/>
</dbReference>
<dbReference type="Proteomes" id="UP000640786">
    <property type="component" value="Unassembled WGS sequence"/>
</dbReference>
<feature type="binding site" evidence="8">
    <location>
        <position position="264"/>
    </location>
    <ligand>
        <name>Mg(2+)</name>
        <dbReference type="ChEBI" id="CHEBI:18420"/>
    </ligand>
</feature>
<feature type="binding site" evidence="8">
    <location>
        <position position="185"/>
    </location>
    <ligand>
        <name>ATP</name>
        <dbReference type="ChEBI" id="CHEBI:30616"/>
    </ligand>
</feature>
<comment type="similarity">
    <text evidence="1 8">Belongs to the SELO family.</text>
</comment>
<dbReference type="InterPro" id="IPR003846">
    <property type="entry name" value="SelO"/>
</dbReference>
<accession>A0ABR8R4A3</accession>
<dbReference type="PANTHER" id="PTHR32057:SF14">
    <property type="entry name" value="PROTEIN ADENYLYLTRANSFERASE SELO, MITOCHONDRIAL"/>
    <property type="match status" value="1"/>
</dbReference>
<feature type="binding site" evidence="8">
    <location>
        <position position="95"/>
    </location>
    <ligand>
        <name>ATP</name>
        <dbReference type="ChEBI" id="CHEBI:30616"/>
    </ligand>
</feature>
<evidence type="ECO:0000313" key="9">
    <source>
        <dbReference type="EMBL" id="MBD7942605.1"/>
    </source>
</evidence>
<keyword evidence="10" id="KW-1185">Reference proteome</keyword>
<comment type="catalytic activity">
    <reaction evidence="8">
        <text>L-tyrosyl-[protein] + UTP = O-(5'-uridylyl)-L-tyrosyl-[protein] + diphosphate</text>
        <dbReference type="Rhea" id="RHEA:83887"/>
        <dbReference type="Rhea" id="RHEA-COMP:10136"/>
        <dbReference type="Rhea" id="RHEA-COMP:20238"/>
        <dbReference type="ChEBI" id="CHEBI:33019"/>
        <dbReference type="ChEBI" id="CHEBI:46398"/>
        <dbReference type="ChEBI" id="CHEBI:46858"/>
        <dbReference type="ChEBI" id="CHEBI:90602"/>
    </reaction>
</comment>
<dbReference type="RefSeq" id="WP_191696358.1">
    <property type="nucleotide sequence ID" value="NZ_JACSQO010000001.1"/>
</dbReference>
<feature type="binding site" evidence="8">
    <location>
        <position position="264"/>
    </location>
    <ligand>
        <name>ATP</name>
        <dbReference type="ChEBI" id="CHEBI:30616"/>
    </ligand>
</feature>
<organism evidence="9 10">
    <name type="scientific">Psychrobacillus faecigallinarum</name>
    <dbReference type="NCBI Taxonomy" id="2762235"/>
    <lineage>
        <taxon>Bacteria</taxon>
        <taxon>Bacillati</taxon>
        <taxon>Bacillota</taxon>
        <taxon>Bacilli</taxon>
        <taxon>Bacillales</taxon>
        <taxon>Bacillaceae</taxon>
        <taxon>Psychrobacillus</taxon>
    </lineage>
</organism>
<name>A0ABR8R4A3_9BACI</name>
<dbReference type="EC" id="2.7.7.108" evidence="8"/>
<comment type="catalytic activity">
    <reaction evidence="8">
        <text>L-seryl-[protein] + UTP = O-(5'-uridylyl)-L-seryl-[protein] + diphosphate</text>
        <dbReference type="Rhea" id="RHEA:64604"/>
        <dbReference type="Rhea" id="RHEA-COMP:9863"/>
        <dbReference type="Rhea" id="RHEA-COMP:16635"/>
        <dbReference type="ChEBI" id="CHEBI:29999"/>
        <dbReference type="ChEBI" id="CHEBI:33019"/>
        <dbReference type="ChEBI" id="CHEBI:46398"/>
        <dbReference type="ChEBI" id="CHEBI:156051"/>
    </reaction>
</comment>
<keyword evidence="2 8" id="KW-0808">Transferase</keyword>
<dbReference type="EMBL" id="JACSQO010000001">
    <property type="protein sequence ID" value="MBD7942605.1"/>
    <property type="molecule type" value="Genomic_DNA"/>
</dbReference>
<keyword evidence="4 8" id="KW-0479">Metal-binding</keyword>
<comment type="function">
    <text evidence="8">Nucleotidyltransferase involved in the post-translational modification of proteins. It can catalyze the addition of adenosine monophosphate (AMP) or uridine monophosphate (UMP) to a protein, resulting in modifications known as AMPylation and UMPylation.</text>
</comment>
<feature type="binding site" evidence="8">
    <location>
        <position position="255"/>
    </location>
    <ligand>
        <name>Mg(2+)</name>
        <dbReference type="ChEBI" id="CHEBI:18420"/>
    </ligand>
</feature>
<feature type="binding site" evidence="8">
    <location>
        <position position="178"/>
    </location>
    <ligand>
        <name>ATP</name>
        <dbReference type="ChEBI" id="CHEBI:30616"/>
    </ligand>
</feature>
<keyword evidence="5 8" id="KW-0547">Nucleotide-binding</keyword>
<dbReference type="HAMAP" id="MF_00692">
    <property type="entry name" value="SelO"/>
    <property type="match status" value="1"/>
</dbReference>
<keyword evidence="3 8" id="KW-0548">Nucleotidyltransferase</keyword>